<organism evidence="7 8">
    <name type="scientific">Thermanaerothrix daxensis</name>
    <dbReference type="NCBI Taxonomy" id="869279"/>
    <lineage>
        <taxon>Bacteria</taxon>
        <taxon>Bacillati</taxon>
        <taxon>Chloroflexota</taxon>
        <taxon>Anaerolineae</taxon>
        <taxon>Anaerolineales</taxon>
        <taxon>Anaerolineaceae</taxon>
        <taxon>Thermanaerothrix</taxon>
    </lineage>
</organism>
<dbReference type="EMBL" id="LGKO01000005">
    <property type="protein sequence ID" value="KPL82422.1"/>
    <property type="molecule type" value="Genomic_DNA"/>
</dbReference>
<evidence type="ECO:0000256" key="4">
    <source>
        <dbReference type="SAM" id="MobiDB-lite"/>
    </source>
</evidence>
<name>A0A0P6XG71_9CHLR</name>
<dbReference type="Gene3D" id="3.10.105.10">
    <property type="entry name" value="Dipeptide-binding Protein, Domain 3"/>
    <property type="match status" value="1"/>
</dbReference>
<dbReference type="OrthoDB" id="137511at2"/>
<dbReference type="Pfam" id="PF00496">
    <property type="entry name" value="SBP_bac_5"/>
    <property type="match status" value="2"/>
</dbReference>
<feature type="domain" description="Solute-binding protein family 5" evidence="6">
    <location>
        <begin position="500"/>
        <end position="551"/>
    </location>
</feature>
<dbReference type="Proteomes" id="UP000050544">
    <property type="component" value="Unassembled WGS sequence"/>
</dbReference>
<comment type="caution">
    <text evidence="7">The sequence shown here is derived from an EMBL/GenBank/DDBJ whole genome shotgun (WGS) entry which is preliminary data.</text>
</comment>
<keyword evidence="2" id="KW-0813">Transport</keyword>
<evidence type="ECO:0000256" key="2">
    <source>
        <dbReference type="ARBA" id="ARBA00022448"/>
    </source>
</evidence>
<evidence type="ECO:0000256" key="3">
    <source>
        <dbReference type="ARBA" id="ARBA00022729"/>
    </source>
</evidence>
<comment type="similarity">
    <text evidence="1">Belongs to the bacterial solute-binding protein 5 family.</text>
</comment>
<dbReference type="InterPro" id="IPR000914">
    <property type="entry name" value="SBP_5_dom"/>
</dbReference>
<evidence type="ECO:0000256" key="5">
    <source>
        <dbReference type="SAM" id="SignalP"/>
    </source>
</evidence>
<dbReference type="Gene3D" id="3.90.76.10">
    <property type="entry name" value="Dipeptide-binding Protein, Domain 1"/>
    <property type="match status" value="2"/>
</dbReference>
<dbReference type="GO" id="GO:0015833">
    <property type="term" value="P:peptide transport"/>
    <property type="evidence" value="ECO:0007669"/>
    <property type="project" value="TreeGrafter"/>
</dbReference>
<evidence type="ECO:0000313" key="8">
    <source>
        <dbReference type="Proteomes" id="UP000050544"/>
    </source>
</evidence>
<dbReference type="PANTHER" id="PTHR30290">
    <property type="entry name" value="PERIPLASMIC BINDING COMPONENT OF ABC TRANSPORTER"/>
    <property type="match status" value="1"/>
</dbReference>
<dbReference type="GO" id="GO:1904680">
    <property type="term" value="F:peptide transmembrane transporter activity"/>
    <property type="evidence" value="ECO:0007669"/>
    <property type="project" value="TreeGrafter"/>
</dbReference>
<feature type="region of interest" description="Disordered" evidence="4">
    <location>
        <begin position="27"/>
        <end position="54"/>
    </location>
</feature>
<dbReference type="InterPro" id="IPR039424">
    <property type="entry name" value="SBP_5"/>
</dbReference>
<dbReference type="AlphaFoldDB" id="A0A0P6XG71"/>
<sequence length="578" mass="63641">MFAKRVFVVLAVLTVLSMALAACQPAATPTAAPPTQPPATQPPATQPPATQPPATEVAFEPMKYPENPSCDYGGIIKEIAALDRLTVQFTLCQSDPAFPSKAAFSAFSIQPKEWIEAAMADRRILSQPIGTGPFKLEAWNRGDSIVMKRFDDYWGEKAQVETLVFRWNKEAAARLLELQSGTVDGIDNPSPDDFEVIRNDPNLKLLEREALNVFYVGMTNTFKPFDDVRVRKAIAMGIDRERIVKNFFPAGSEVATHFTPCAIPNGCTGDPWYEFDPAKAKELLAEAGYPNGFKTKIYYRDVVRSYLPEPGLVATDLQAQLKDNLGIEAEVVVMESGAFIEESSAGRLDGLYLLGWNADYPHITNFLDFHFGASNPQFGKPHPEIYELLQEAARIADPKEAEDLYTRANNAIRELVPMVPIAHGGSAVAYRADVEGAHASPLGNEYFAVVKPGDRNTFVWMQNAEPISLYCNDETDGESLRACEQMLESLLAFEVGGTAVKPGLATSCDPNEDLTVWTCKLRDGVKFHDGSDLDANDVVMSWIVAWDAKHPLHIGNTGAFSYFSYLWNALLNAPPSED</sequence>
<dbReference type="RefSeq" id="WP_054521911.1">
    <property type="nucleotide sequence ID" value="NZ_LGKO01000005.1"/>
</dbReference>
<accession>A0A0P6XG71</accession>
<gene>
    <name evidence="7" type="ORF">SE15_09695</name>
</gene>
<reference evidence="7 8" key="1">
    <citation type="submission" date="2015-07" db="EMBL/GenBank/DDBJ databases">
        <title>Whole genome sequence of Thermanaerothrix daxensis DSM 23592.</title>
        <authorList>
            <person name="Hemp J."/>
            <person name="Ward L.M."/>
            <person name="Pace L.A."/>
            <person name="Fischer W.W."/>
        </authorList>
    </citation>
    <scope>NUCLEOTIDE SEQUENCE [LARGE SCALE GENOMIC DNA]</scope>
    <source>
        <strain evidence="7 8">GNS-1</strain>
    </source>
</reference>
<evidence type="ECO:0000313" key="7">
    <source>
        <dbReference type="EMBL" id="KPL82422.1"/>
    </source>
</evidence>
<evidence type="ECO:0000259" key="6">
    <source>
        <dbReference type="Pfam" id="PF00496"/>
    </source>
</evidence>
<protein>
    <submittedName>
        <fullName evidence="7">Peptide ABC transporter substrate-binding protein</fullName>
    </submittedName>
</protein>
<feature type="chain" id="PRO_5006133049" evidence="5">
    <location>
        <begin position="22"/>
        <end position="578"/>
    </location>
</feature>
<dbReference type="Gene3D" id="3.40.190.10">
    <property type="entry name" value="Periplasmic binding protein-like II"/>
    <property type="match status" value="1"/>
</dbReference>
<keyword evidence="8" id="KW-1185">Reference proteome</keyword>
<dbReference type="PANTHER" id="PTHR30290:SF9">
    <property type="entry name" value="OLIGOPEPTIDE-BINDING PROTEIN APPA"/>
    <property type="match status" value="1"/>
</dbReference>
<dbReference type="STRING" id="869279.SE15_09695"/>
<keyword evidence="3 5" id="KW-0732">Signal</keyword>
<dbReference type="PROSITE" id="PS51257">
    <property type="entry name" value="PROKAR_LIPOPROTEIN"/>
    <property type="match status" value="1"/>
</dbReference>
<evidence type="ECO:0000256" key="1">
    <source>
        <dbReference type="ARBA" id="ARBA00005695"/>
    </source>
</evidence>
<feature type="compositionally biased region" description="Pro residues" evidence="4">
    <location>
        <begin position="31"/>
        <end position="51"/>
    </location>
</feature>
<feature type="domain" description="Solute-binding protein family 5" evidence="6">
    <location>
        <begin position="59"/>
        <end position="375"/>
    </location>
</feature>
<dbReference type="SUPFAM" id="SSF53850">
    <property type="entry name" value="Periplasmic binding protein-like II"/>
    <property type="match status" value="2"/>
</dbReference>
<feature type="signal peptide" evidence="5">
    <location>
        <begin position="1"/>
        <end position="21"/>
    </location>
</feature>
<proteinExistence type="inferred from homology"/>